<keyword evidence="3" id="KW-0418">Kinase</keyword>
<evidence type="ECO:0000256" key="3">
    <source>
        <dbReference type="ARBA" id="ARBA00022777"/>
    </source>
</evidence>
<evidence type="ECO:0000259" key="12">
    <source>
        <dbReference type="Pfam" id="PF08544"/>
    </source>
</evidence>
<dbReference type="InterPro" id="IPR020568">
    <property type="entry name" value="Ribosomal_Su5_D2-typ_SF"/>
</dbReference>
<dbReference type="InterPro" id="IPR052203">
    <property type="entry name" value="GHMP_Kinase-Related"/>
</dbReference>
<evidence type="ECO:0000256" key="6">
    <source>
        <dbReference type="ARBA" id="ARBA00052616"/>
    </source>
</evidence>
<keyword evidence="2" id="KW-0547">Nucleotide-binding</keyword>
<reference evidence="13" key="3">
    <citation type="submission" date="2025-09" db="UniProtKB">
        <authorList>
            <consortium name="Ensembl"/>
        </authorList>
    </citation>
    <scope>IDENTIFICATION</scope>
</reference>
<dbReference type="SUPFAM" id="SSF55060">
    <property type="entry name" value="GHMP Kinase, C-terminal domain"/>
    <property type="match status" value="1"/>
</dbReference>
<comment type="similarity">
    <text evidence="5">Belongs to the GHMP kinase family.</text>
</comment>
<evidence type="ECO:0000256" key="5">
    <source>
        <dbReference type="ARBA" id="ARBA00038121"/>
    </source>
</evidence>
<dbReference type="PANTHER" id="PTHR32463:SF0">
    <property type="entry name" value="L-FUCOSE KINASE"/>
    <property type="match status" value="1"/>
</dbReference>
<feature type="domain" description="GDP-fucose pyrophosphorylase" evidence="11">
    <location>
        <begin position="84"/>
        <end position="475"/>
    </location>
</feature>
<sequence>MSGGSGGFRWTVVVLTCQHKDTVYSFQRELELRQQRGSLCEGALVLTVRDRQEPLGSGGATLNALLVAAEHLSNRAGHTVVTADVLDDAHILILHTGRDFPWSSCSRAFCWLPREKPDQKVQAPVCCLDLLLDCLSTQICPGSPPGVWVCSTDMILTIPPDFALSWEGFSGVRVLALPGDMSYAANHGVYLSDQQGQVRDIIYKGTKEQIQQAVMPDGKVPLVSGPVFFSRSVSEKLLQTHVTPPLDGCTYLGLDSGAPPLQISLFLDVLKCLCSDLTQDQFVGEERAGCSSAVGPQGATARSGRTELWRILRGTPLSLVYVPGGRYDYLTLSGKQHVVSLTPLRLPVSPQRESGVSDRARVINSVLEGDVTVASGAVVQHCHLQGPLDVPSGCLLSGLELSTSQCIRQLKLADDIIIQGHRIELGELKLNVYFFKSDGRFLKMCLLPFLRPEELWVRGERRSLLEARLFPVLHPRGGAASLEGGVGWLLGGGSCLQRWREAWRLSLKEVLSLTHQEAELQWREELLFLAGRRRVFDALMSRTDVCLLPCFRAAVLGGQQGALLETLDNSESGAELGVAARCLSCIADVLVCMAGGKGGLRSGPAANEAWSSAYFLLEEGNLRGGVHALATQRVDWLSRPDLLVRAARHYEGAGQVLLRQAVMSSQRFISIGRGEVPPLEEWQDVECPARLDLAGGWSDTPPIAFEHGGSVTNAAVRVDGKRPIGARARRIAEPRLLLVSYTGGRESGVSTETVCDSLDDLRDYCQPHAPGALLKAVCVCSGLVSLSSQDPLGHQLMQRWGGGVELHSWSALPTGSGLGTSSILAGALLAAVYRCTGRTYDTDSLIHAILYLEQILTTGGGWQDQVGGLVGGVKVGRSRASLPLQVEVERLSPPQDFLVSLEQHLLLVYTGKTRLARNLLQDVVRSWYSRLPAMVQNARQLVANSEECARACSEGSLSRLGRCLDRSWQQKKLMAPGCEPASVRTMMEALRPLVLGQSLAGAGGGGFLYLLTREPRQRQAVLQVLNNTAGLGDFSVHSVELDMDGITVLPPS</sequence>
<dbReference type="SUPFAM" id="SSF54211">
    <property type="entry name" value="Ribosomal protein S5 domain 2-like"/>
    <property type="match status" value="1"/>
</dbReference>
<protein>
    <recommendedName>
        <fullName evidence="9">L-fucose kinase</fullName>
        <ecNumber evidence="8">2.7.1.52</ecNumber>
    </recommendedName>
</protein>
<dbReference type="Pfam" id="PF07959">
    <property type="entry name" value="Fucose_pyrophosphorylase"/>
    <property type="match status" value="1"/>
</dbReference>
<dbReference type="InterPro" id="IPR036554">
    <property type="entry name" value="GHMP_kinase_C_sf"/>
</dbReference>
<feature type="domain" description="GHMP kinase N-terminal" evidence="10">
    <location>
        <begin position="796"/>
        <end position="872"/>
    </location>
</feature>
<dbReference type="Pfam" id="PF08544">
    <property type="entry name" value="GHMP_kinases_C"/>
    <property type="match status" value="1"/>
</dbReference>
<evidence type="ECO:0000256" key="1">
    <source>
        <dbReference type="ARBA" id="ARBA00022679"/>
    </source>
</evidence>
<dbReference type="Proteomes" id="UP000314980">
    <property type="component" value="Unassembled WGS sequence"/>
</dbReference>
<evidence type="ECO:0000256" key="4">
    <source>
        <dbReference type="ARBA" id="ARBA00022840"/>
    </source>
</evidence>
<keyword evidence="14" id="KW-1185">Reference proteome</keyword>
<evidence type="ECO:0000313" key="13">
    <source>
        <dbReference type="Ensembl" id="ENSLCAP00010049617.1"/>
    </source>
</evidence>
<comment type="catalytic activity">
    <reaction evidence="6">
        <text>L-fucose + ATP = beta-L-fucose 1-phosphate + ADP + H(+)</text>
        <dbReference type="Rhea" id="RHEA:13241"/>
        <dbReference type="ChEBI" id="CHEBI:2181"/>
        <dbReference type="ChEBI" id="CHEBI:15378"/>
        <dbReference type="ChEBI" id="CHEBI:30616"/>
        <dbReference type="ChEBI" id="CHEBI:57268"/>
        <dbReference type="ChEBI" id="CHEBI:456216"/>
        <dbReference type="EC" id="2.7.1.52"/>
    </reaction>
</comment>
<keyword evidence="1" id="KW-0808">Transferase</keyword>
<dbReference type="GO" id="GO:0050201">
    <property type="term" value="F:fucokinase activity"/>
    <property type="evidence" value="ECO:0007669"/>
    <property type="project" value="UniProtKB-EC"/>
</dbReference>
<reference evidence="14" key="1">
    <citation type="submission" date="2015-09" db="EMBL/GenBank/DDBJ databases">
        <authorList>
            <person name="Sai Rama Sridatta P."/>
        </authorList>
    </citation>
    <scope>NUCLEOTIDE SEQUENCE [LARGE SCALE GENOMIC DNA]</scope>
</reference>
<feature type="domain" description="GHMP kinase C-terminal" evidence="12">
    <location>
        <begin position="950"/>
        <end position="1027"/>
    </location>
</feature>
<dbReference type="Gene3D" id="3.30.230.120">
    <property type="match status" value="1"/>
</dbReference>
<evidence type="ECO:0000313" key="14">
    <source>
        <dbReference type="Proteomes" id="UP000314980"/>
    </source>
</evidence>
<accession>A0A4W6FH83</accession>
<evidence type="ECO:0000256" key="8">
    <source>
        <dbReference type="ARBA" id="ARBA00066363"/>
    </source>
</evidence>
<evidence type="ECO:0000259" key="10">
    <source>
        <dbReference type="Pfam" id="PF00288"/>
    </source>
</evidence>
<gene>
    <name evidence="13" type="primary">FCSK</name>
    <name evidence="13" type="synonym">fcsk</name>
</gene>
<dbReference type="InterPro" id="IPR012887">
    <property type="entry name" value="GDP_fucose_pyrophosphorylase"/>
</dbReference>
<dbReference type="GeneTree" id="ENSGT00390000002251"/>
<name>A0A4W6FH83_LATCA</name>
<dbReference type="Ensembl" id="ENSLCAT00010050863.1">
    <property type="protein sequence ID" value="ENSLCAP00010049617.1"/>
    <property type="gene ID" value="ENSLCAG00010023053.1"/>
</dbReference>
<reference evidence="13" key="2">
    <citation type="submission" date="2025-08" db="UniProtKB">
        <authorList>
            <consortium name="Ensembl"/>
        </authorList>
    </citation>
    <scope>IDENTIFICATION</scope>
</reference>
<evidence type="ECO:0000256" key="9">
    <source>
        <dbReference type="ARBA" id="ARBA00071656"/>
    </source>
</evidence>
<dbReference type="InterPro" id="IPR006204">
    <property type="entry name" value="GHMP_kinase_N_dom"/>
</dbReference>
<evidence type="ECO:0000256" key="7">
    <source>
        <dbReference type="ARBA" id="ARBA00059365"/>
    </source>
</evidence>
<dbReference type="PANTHER" id="PTHR32463">
    <property type="entry name" value="L-FUCOSE KINASE"/>
    <property type="match status" value="1"/>
</dbReference>
<keyword evidence="4" id="KW-0067">ATP-binding</keyword>
<dbReference type="GO" id="GO:0042352">
    <property type="term" value="P:GDP-L-fucose salvage"/>
    <property type="evidence" value="ECO:0007669"/>
    <property type="project" value="TreeGrafter"/>
</dbReference>
<proteinExistence type="inferred from homology"/>
<dbReference type="PRINTS" id="PR00959">
    <property type="entry name" value="MEVGALKINASE"/>
</dbReference>
<comment type="function">
    <text evidence="7">Takes part in the salvage pathway for reutilization of fucose from the degradation of oligosaccharides.</text>
</comment>
<dbReference type="EC" id="2.7.1.52" evidence="8"/>
<evidence type="ECO:0000259" key="11">
    <source>
        <dbReference type="Pfam" id="PF07959"/>
    </source>
</evidence>
<evidence type="ECO:0000256" key="2">
    <source>
        <dbReference type="ARBA" id="ARBA00022741"/>
    </source>
</evidence>
<dbReference type="AlphaFoldDB" id="A0A4W6FH83"/>
<dbReference type="GO" id="GO:0005524">
    <property type="term" value="F:ATP binding"/>
    <property type="evidence" value="ECO:0007669"/>
    <property type="project" value="UniProtKB-KW"/>
</dbReference>
<organism evidence="13 14">
    <name type="scientific">Lates calcarifer</name>
    <name type="common">Barramundi</name>
    <name type="synonym">Holocentrus calcarifer</name>
    <dbReference type="NCBI Taxonomy" id="8187"/>
    <lineage>
        <taxon>Eukaryota</taxon>
        <taxon>Metazoa</taxon>
        <taxon>Chordata</taxon>
        <taxon>Craniata</taxon>
        <taxon>Vertebrata</taxon>
        <taxon>Euteleostomi</taxon>
        <taxon>Actinopterygii</taxon>
        <taxon>Neopterygii</taxon>
        <taxon>Teleostei</taxon>
        <taxon>Neoteleostei</taxon>
        <taxon>Acanthomorphata</taxon>
        <taxon>Carangaria</taxon>
        <taxon>Carangaria incertae sedis</taxon>
        <taxon>Centropomidae</taxon>
        <taxon>Lates</taxon>
    </lineage>
</organism>
<dbReference type="Pfam" id="PF00288">
    <property type="entry name" value="GHMP_kinases_N"/>
    <property type="match status" value="1"/>
</dbReference>
<dbReference type="FunFam" id="3.30.230.120:FF:000001">
    <property type="entry name" value="L-fucose kinase"/>
    <property type="match status" value="1"/>
</dbReference>
<dbReference type="InterPro" id="IPR013750">
    <property type="entry name" value="GHMP_kinase_C_dom"/>
</dbReference>